<dbReference type="InterPro" id="IPR001851">
    <property type="entry name" value="ABC_transp_permease"/>
</dbReference>
<dbReference type="KEGG" id="hanx:ABSL23_12020"/>
<evidence type="ECO:0000256" key="5">
    <source>
        <dbReference type="ARBA" id="ARBA00023136"/>
    </source>
</evidence>
<dbReference type="GO" id="GO:0015658">
    <property type="term" value="F:branched-chain amino acid transmembrane transporter activity"/>
    <property type="evidence" value="ECO:0007669"/>
    <property type="project" value="InterPro"/>
</dbReference>
<feature type="transmembrane region" description="Helical" evidence="6">
    <location>
        <begin position="218"/>
        <end position="236"/>
    </location>
</feature>
<keyword evidence="4 6" id="KW-1133">Transmembrane helix</keyword>
<evidence type="ECO:0000256" key="2">
    <source>
        <dbReference type="ARBA" id="ARBA00022475"/>
    </source>
</evidence>
<dbReference type="Pfam" id="PF02653">
    <property type="entry name" value="BPD_transp_2"/>
    <property type="match status" value="1"/>
</dbReference>
<evidence type="ECO:0000256" key="1">
    <source>
        <dbReference type="ARBA" id="ARBA00004651"/>
    </source>
</evidence>
<evidence type="ECO:0000256" key="3">
    <source>
        <dbReference type="ARBA" id="ARBA00022692"/>
    </source>
</evidence>
<feature type="transmembrane region" description="Helical" evidence="6">
    <location>
        <begin position="299"/>
        <end position="316"/>
    </location>
</feature>
<feature type="transmembrane region" description="Helical" evidence="6">
    <location>
        <begin position="68"/>
        <end position="88"/>
    </location>
</feature>
<protein>
    <submittedName>
        <fullName evidence="7">Branched-chain amino acid ABC transporter permease</fullName>
    </submittedName>
</protein>
<accession>A0AAU8CBC3</accession>
<keyword evidence="5 6" id="KW-0472">Membrane</keyword>
<keyword evidence="2" id="KW-1003">Cell membrane</keyword>
<organism evidence="7">
    <name type="scientific">Halobacterium sp. NMX12-1</name>
    <dbReference type="NCBI Taxonomy" id="3166650"/>
    <lineage>
        <taxon>Archaea</taxon>
        <taxon>Methanobacteriati</taxon>
        <taxon>Methanobacteriota</taxon>
        <taxon>Stenosarchaea group</taxon>
        <taxon>Halobacteria</taxon>
        <taxon>Halobacteriales</taxon>
        <taxon>Halobacteriaceae</taxon>
        <taxon>Halobacterium</taxon>
    </lineage>
</organism>
<reference evidence="7" key="1">
    <citation type="submission" date="2024-06" db="EMBL/GenBank/DDBJ databases">
        <title>Genome Sequence of an extremely halophilic archaeon isolated from Permian era halite, Salado Formation, Carlsbad, New Mexico: Halobacterium sp. strain NMX12-1.</title>
        <authorList>
            <person name="Sotoa L."/>
            <person name="DasSarma P."/>
            <person name="Anton B.P."/>
            <person name="Vincze T."/>
            <person name="Verma I."/>
            <person name="Eralp B."/>
            <person name="Powers D.W."/>
            <person name="Dozier B.L."/>
            <person name="Roberts R.J."/>
            <person name="DasSarma S."/>
        </authorList>
    </citation>
    <scope>NUCLEOTIDE SEQUENCE</scope>
    <source>
        <strain evidence="7">NMX12-1</strain>
    </source>
</reference>
<name>A0AAU8CBC3_9EURY</name>
<dbReference type="RefSeq" id="WP_353633887.1">
    <property type="nucleotide sequence ID" value="NZ_CP159204.1"/>
</dbReference>
<feature type="transmembrane region" description="Helical" evidence="6">
    <location>
        <begin position="42"/>
        <end position="62"/>
    </location>
</feature>
<gene>
    <name evidence="7" type="ORF">ABSL23_12020</name>
</gene>
<dbReference type="PANTHER" id="PTHR30482">
    <property type="entry name" value="HIGH-AFFINITY BRANCHED-CHAIN AMINO ACID TRANSPORT SYSTEM PERMEASE"/>
    <property type="match status" value="1"/>
</dbReference>
<dbReference type="InterPro" id="IPR043428">
    <property type="entry name" value="LivM-like"/>
</dbReference>
<dbReference type="AlphaFoldDB" id="A0AAU8CBC3"/>
<feature type="transmembrane region" description="Helical" evidence="6">
    <location>
        <begin position="100"/>
        <end position="123"/>
    </location>
</feature>
<evidence type="ECO:0000256" key="4">
    <source>
        <dbReference type="ARBA" id="ARBA00022989"/>
    </source>
</evidence>
<evidence type="ECO:0000313" key="7">
    <source>
        <dbReference type="EMBL" id="XCF15957.1"/>
    </source>
</evidence>
<dbReference type="PANTHER" id="PTHR30482:SF10">
    <property type="entry name" value="HIGH-AFFINITY BRANCHED-CHAIN AMINO ACID TRANSPORT PROTEIN BRAE"/>
    <property type="match status" value="1"/>
</dbReference>
<proteinExistence type="predicted"/>
<dbReference type="CDD" id="cd06581">
    <property type="entry name" value="TM_PBP1_LivM_like"/>
    <property type="match status" value="1"/>
</dbReference>
<sequence>MVSLTNPFEELFADRRRVAVAVVGVLALAAVPYSTTAFVTDIIFTGLVFVMLGVSWNLVAGYAGQISLGHHAFFGLGAFVSAWLTTPTRAGLPESIQSPALLAILVGALVAGLLALVLGPLLFRLTGHYFAIGTLAVAAIIQLVLLDQRQFSGGSSGYLVETSLEPETVYLLMLLATVAAILLTYAIVNSRSGLGMRAVHDDEDAASSLGVNPLRYKLMSFAVASGMAGLAGGFFAQFSGYINADSTLGVTYMVDTLVVVVLGGMGTMAGPLLGAGLFLTLDTVLRQTAGEFATTIEGALIIVFVIFVPGGLYKLLSEHSVADVRRAVTDLRNDVSEFRREVREDGLREAVSRRFGDDRNHGSGE</sequence>
<feature type="transmembrane region" description="Helical" evidence="6">
    <location>
        <begin position="168"/>
        <end position="188"/>
    </location>
</feature>
<feature type="transmembrane region" description="Helical" evidence="6">
    <location>
        <begin position="257"/>
        <end position="279"/>
    </location>
</feature>
<feature type="transmembrane region" description="Helical" evidence="6">
    <location>
        <begin position="18"/>
        <end position="35"/>
    </location>
</feature>
<comment type="subcellular location">
    <subcellularLocation>
        <location evidence="1">Cell membrane</location>
        <topology evidence="1">Multi-pass membrane protein</topology>
    </subcellularLocation>
</comment>
<feature type="transmembrane region" description="Helical" evidence="6">
    <location>
        <begin position="129"/>
        <end position="147"/>
    </location>
</feature>
<keyword evidence="3 6" id="KW-0812">Transmembrane</keyword>
<evidence type="ECO:0000256" key="6">
    <source>
        <dbReference type="SAM" id="Phobius"/>
    </source>
</evidence>
<dbReference type="GO" id="GO:0005886">
    <property type="term" value="C:plasma membrane"/>
    <property type="evidence" value="ECO:0007669"/>
    <property type="project" value="UniProtKB-SubCell"/>
</dbReference>
<dbReference type="EMBL" id="CP159204">
    <property type="protein sequence ID" value="XCF15957.1"/>
    <property type="molecule type" value="Genomic_DNA"/>
</dbReference>
<dbReference type="GeneID" id="91109886"/>